<dbReference type="EC" id="5.3.1.12" evidence="4"/>
<dbReference type="GO" id="GO:0008880">
    <property type="term" value="F:glucuronate isomerase activity"/>
    <property type="evidence" value="ECO:0007669"/>
    <property type="project" value="UniProtKB-EC"/>
</dbReference>
<dbReference type="STRING" id="399736.SAMN04489720_1794"/>
<evidence type="ECO:0000256" key="2">
    <source>
        <dbReference type="ARBA" id="ARBA00004892"/>
    </source>
</evidence>
<evidence type="ECO:0000313" key="8">
    <source>
        <dbReference type="Proteomes" id="UP000198822"/>
    </source>
</evidence>
<dbReference type="InterPro" id="IPR003766">
    <property type="entry name" value="Uronate_isomerase"/>
</dbReference>
<dbReference type="EMBL" id="LT629695">
    <property type="protein sequence ID" value="SDH61740.1"/>
    <property type="molecule type" value="Genomic_DNA"/>
</dbReference>
<dbReference type="GO" id="GO:0042840">
    <property type="term" value="P:D-glucuronate catabolic process"/>
    <property type="evidence" value="ECO:0007669"/>
    <property type="project" value="TreeGrafter"/>
</dbReference>
<dbReference type="Pfam" id="PF02614">
    <property type="entry name" value="UxaC"/>
    <property type="match status" value="1"/>
</dbReference>
<dbReference type="NCBIfam" id="NF002794">
    <property type="entry name" value="PRK02925.1"/>
    <property type="match status" value="1"/>
</dbReference>
<dbReference type="PANTHER" id="PTHR30068:SF4">
    <property type="entry name" value="URONATE ISOMERASE"/>
    <property type="match status" value="1"/>
</dbReference>
<name>A0A1G8DWB1_9MICO</name>
<dbReference type="AlphaFoldDB" id="A0A1G8DWB1"/>
<evidence type="ECO:0000256" key="6">
    <source>
        <dbReference type="ARBA" id="ARBA00023235"/>
    </source>
</evidence>
<reference evidence="8" key="1">
    <citation type="submission" date="2016-10" db="EMBL/GenBank/DDBJ databases">
        <authorList>
            <person name="Varghese N."/>
            <person name="Submissions S."/>
        </authorList>
    </citation>
    <scope>NUCLEOTIDE SEQUENCE [LARGE SCALE GENOMIC DNA]</scope>
    <source>
        <strain evidence="8">DSM 22002</strain>
    </source>
</reference>
<evidence type="ECO:0000256" key="4">
    <source>
        <dbReference type="ARBA" id="ARBA00012546"/>
    </source>
</evidence>
<dbReference type="PANTHER" id="PTHR30068">
    <property type="entry name" value="URONATE ISOMERASE"/>
    <property type="match status" value="1"/>
</dbReference>
<comment type="similarity">
    <text evidence="3">Belongs to the metallo-dependent hydrolases superfamily. Uronate isomerase family.</text>
</comment>
<evidence type="ECO:0000256" key="5">
    <source>
        <dbReference type="ARBA" id="ARBA00020555"/>
    </source>
</evidence>
<dbReference type="GO" id="GO:0019698">
    <property type="term" value="P:D-galacturonate catabolic process"/>
    <property type="evidence" value="ECO:0007669"/>
    <property type="project" value="TreeGrafter"/>
</dbReference>
<evidence type="ECO:0000256" key="1">
    <source>
        <dbReference type="ARBA" id="ARBA00001165"/>
    </source>
</evidence>
<gene>
    <name evidence="7" type="ORF">SAMN04489720_1794</name>
</gene>
<dbReference type="Gene3D" id="1.10.2020.10">
    <property type="entry name" value="uronate isomerase, domain 2, chain A"/>
    <property type="match status" value="1"/>
</dbReference>
<evidence type="ECO:0000256" key="3">
    <source>
        <dbReference type="ARBA" id="ARBA00008397"/>
    </source>
</evidence>
<comment type="pathway">
    <text evidence="2">Carbohydrate metabolism; pentose and glucuronate interconversion.</text>
</comment>
<dbReference type="InterPro" id="IPR032466">
    <property type="entry name" value="Metal_Hydrolase"/>
</dbReference>
<dbReference type="Gene3D" id="3.20.20.140">
    <property type="entry name" value="Metal-dependent hydrolases"/>
    <property type="match status" value="1"/>
</dbReference>
<comment type="catalytic activity">
    <reaction evidence="1">
        <text>D-glucuronate = D-fructuronate</text>
        <dbReference type="Rhea" id="RHEA:13049"/>
        <dbReference type="ChEBI" id="CHEBI:58720"/>
        <dbReference type="ChEBI" id="CHEBI:59863"/>
        <dbReference type="EC" id="5.3.1.12"/>
    </reaction>
</comment>
<keyword evidence="6 7" id="KW-0413">Isomerase</keyword>
<sequence>MPRGLNRHVPMTLRLDPDRLLPVDPTTREVARRLYALVAGAPIVSPHGHVDPHLLLDDEPFPDPATLFIRYDHYVTRLLHADGVSFATLGVPDASGAEQVGEPREAWRAFCSRWRLFAGTASGYWLAHAFGTLFGIDEQPSAENADALYDRIAAQLERPEMRPRALFSRFGIDVLATTDDPMDDLAAHRALADDPTFSGRVLPTFRPDAYIDPLAPGFRDKVAALAAWGGHAADDYPAYVASLEARRRHFVEHGAVSADFGVREPYSIDLGAERAGELFAKAVAGTIDAAEARDFLGHMLLESARMSVDDGLVMTIHPGVHRNHSQSTFDRFGPDTGHDIPIPAEFVQNLRPLLERHGNDPRLHLVLFTIDETTYSREIAPLAGFYRSVFIGAPWWFLDAPDAVQRFRAAVTETAGFSRGSGFIDDTRAFLSIPARHDMSRRLDAAFLARLVAEGRLDEESAAEIVVDMVGAQPRKVFRL</sequence>
<dbReference type="Proteomes" id="UP000198822">
    <property type="component" value="Chromosome I"/>
</dbReference>
<protein>
    <recommendedName>
        <fullName evidence="5">Uronate isomerase</fullName>
        <ecNumber evidence="4">5.3.1.12</ecNumber>
    </recommendedName>
</protein>
<organism evidence="7 8">
    <name type="scientific">Agrococcus jejuensis</name>
    <dbReference type="NCBI Taxonomy" id="399736"/>
    <lineage>
        <taxon>Bacteria</taxon>
        <taxon>Bacillati</taxon>
        <taxon>Actinomycetota</taxon>
        <taxon>Actinomycetes</taxon>
        <taxon>Micrococcales</taxon>
        <taxon>Microbacteriaceae</taxon>
        <taxon>Agrococcus</taxon>
    </lineage>
</organism>
<evidence type="ECO:0000313" key="7">
    <source>
        <dbReference type="EMBL" id="SDH61740.1"/>
    </source>
</evidence>
<dbReference type="SUPFAM" id="SSF51556">
    <property type="entry name" value="Metallo-dependent hydrolases"/>
    <property type="match status" value="1"/>
</dbReference>
<accession>A0A1G8DWB1</accession>
<dbReference type="UniPathway" id="UPA00246"/>
<proteinExistence type="inferred from homology"/>
<keyword evidence="8" id="KW-1185">Reference proteome</keyword>